<evidence type="ECO:0000259" key="3">
    <source>
        <dbReference type="SMART" id="SM00822"/>
    </source>
</evidence>
<reference evidence="4" key="1">
    <citation type="submission" date="2020-08" db="EMBL/GenBank/DDBJ databases">
        <title>Ramlibacter sp. USB13 16S ribosomal RNA gene genome sequencing and assembly.</title>
        <authorList>
            <person name="Kang M."/>
        </authorList>
    </citation>
    <scope>NUCLEOTIDE SEQUENCE</scope>
    <source>
        <strain evidence="4">USB13</strain>
    </source>
</reference>
<dbReference type="SMART" id="SM00822">
    <property type="entry name" value="PKS_KR"/>
    <property type="match status" value="1"/>
</dbReference>
<evidence type="ECO:0000313" key="4">
    <source>
        <dbReference type="EMBL" id="MBC5784898.1"/>
    </source>
</evidence>
<dbReference type="NCBIfam" id="NF006565">
    <property type="entry name" value="PRK09072.1"/>
    <property type="match status" value="1"/>
</dbReference>
<comment type="caution">
    <text evidence="4">The sequence shown here is derived from an EMBL/GenBank/DDBJ whole genome shotgun (WGS) entry which is preliminary data.</text>
</comment>
<protein>
    <submittedName>
        <fullName evidence="4">SDR family oxidoreductase</fullName>
    </submittedName>
</protein>
<accession>A0A923MTD7</accession>
<sequence length="269" mass="28301">MRAKDARVLLTGATGGIGKAAARALRAAGARVMLSARSPEALVDQANALRSGGDIPTWAAADLCNPQQVQQLAAEAASWRCNVVVHAAGVPAFGPLAGETPEHIASVVQANLVAPMLLTRALLPHLQRLPAAQVIYVGSVLGALALPGFSVYSATKFGLRGFAEGLRRELAHTGVLVQYLGPRSTRTAFNNADVEAYNRATGTAMDDVDIVGAALVRLLEEEQAERFLGFPERLGVRLNGIAPAAMDGSFRRHGKSLADLPSLQERTEP</sequence>
<dbReference type="GO" id="GO:0016020">
    <property type="term" value="C:membrane"/>
    <property type="evidence" value="ECO:0007669"/>
    <property type="project" value="TreeGrafter"/>
</dbReference>
<dbReference type="InterPro" id="IPR036291">
    <property type="entry name" value="NAD(P)-bd_dom_sf"/>
</dbReference>
<dbReference type="PROSITE" id="PS00061">
    <property type="entry name" value="ADH_SHORT"/>
    <property type="match status" value="1"/>
</dbReference>
<dbReference type="AlphaFoldDB" id="A0A923MTD7"/>
<dbReference type="GO" id="GO:0016491">
    <property type="term" value="F:oxidoreductase activity"/>
    <property type="evidence" value="ECO:0007669"/>
    <property type="project" value="UniProtKB-KW"/>
</dbReference>
<dbReference type="RefSeq" id="WP_187077638.1">
    <property type="nucleotide sequence ID" value="NZ_JACORT010000008.1"/>
</dbReference>
<keyword evidence="2" id="KW-0560">Oxidoreductase</keyword>
<dbReference type="PANTHER" id="PTHR44196">
    <property type="entry name" value="DEHYDROGENASE/REDUCTASE SDR FAMILY MEMBER 7B"/>
    <property type="match status" value="1"/>
</dbReference>
<dbReference type="InterPro" id="IPR020904">
    <property type="entry name" value="Sc_DH/Rdtase_CS"/>
</dbReference>
<dbReference type="InterPro" id="IPR057326">
    <property type="entry name" value="KR_dom"/>
</dbReference>
<organism evidence="4 5">
    <name type="scientific">Ramlibacter cellulosilyticus</name>
    <dbReference type="NCBI Taxonomy" id="2764187"/>
    <lineage>
        <taxon>Bacteria</taxon>
        <taxon>Pseudomonadati</taxon>
        <taxon>Pseudomonadota</taxon>
        <taxon>Betaproteobacteria</taxon>
        <taxon>Burkholderiales</taxon>
        <taxon>Comamonadaceae</taxon>
        <taxon>Ramlibacter</taxon>
    </lineage>
</organism>
<evidence type="ECO:0000256" key="2">
    <source>
        <dbReference type="ARBA" id="ARBA00023002"/>
    </source>
</evidence>
<evidence type="ECO:0000256" key="1">
    <source>
        <dbReference type="ARBA" id="ARBA00006484"/>
    </source>
</evidence>
<feature type="domain" description="Ketoreductase" evidence="3">
    <location>
        <begin position="6"/>
        <end position="185"/>
    </location>
</feature>
<keyword evidence="5" id="KW-1185">Reference proteome</keyword>
<dbReference type="InterPro" id="IPR002347">
    <property type="entry name" value="SDR_fam"/>
</dbReference>
<comment type="similarity">
    <text evidence="1">Belongs to the short-chain dehydrogenases/reductases (SDR) family.</text>
</comment>
<proteinExistence type="inferred from homology"/>
<dbReference type="PRINTS" id="PR00081">
    <property type="entry name" value="GDHRDH"/>
</dbReference>
<gene>
    <name evidence="4" type="ORF">H8N03_18270</name>
</gene>
<dbReference type="Pfam" id="PF00106">
    <property type="entry name" value="adh_short"/>
    <property type="match status" value="1"/>
</dbReference>
<dbReference type="Proteomes" id="UP000608513">
    <property type="component" value="Unassembled WGS sequence"/>
</dbReference>
<evidence type="ECO:0000313" key="5">
    <source>
        <dbReference type="Proteomes" id="UP000608513"/>
    </source>
</evidence>
<dbReference type="SUPFAM" id="SSF51735">
    <property type="entry name" value="NAD(P)-binding Rossmann-fold domains"/>
    <property type="match status" value="1"/>
</dbReference>
<name>A0A923MTD7_9BURK</name>
<dbReference type="PANTHER" id="PTHR44196:SF1">
    <property type="entry name" value="DEHYDROGENASE_REDUCTASE SDR FAMILY MEMBER 7B"/>
    <property type="match status" value="1"/>
</dbReference>
<dbReference type="Gene3D" id="3.40.50.720">
    <property type="entry name" value="NAD(P)-binding Rossmann-like Domain"/>
    <property type="match status" value="1"/>
</dbReference>
<dbReference type="EMBL" id="JACORT010000008">
    <property type="protein sequence ID" value="MBC5784898.1"/>
    <property type="molecule type" value="Genomic_DNA"/>
</dbReference>